<feature type="domain" description="NADPH-dependent reductive aminase-like C-terminal" evidence="5">
    <location>
        <begin position="162"/>
        <end position="286"/>
    </location>
</feature>
<dbReference type="GO" id="GO:0050661">
    <property type="term" value="F:NADP binding"/>
    <property type="evidence" value="ECO:0007669"/>
    <property type="project" value="InterPro"/>
</dbReference>
<dbReference type="Proteomes" id="UP001165079">
    <property type="component" value="Unassembled WGS sequence"/>
</dbReference>
<reference evidence="6" key="1">
    <citation type="submission" date="2023-03" db="EMBL/GenBank/DDBJ databases">
        <title>Actinorhabdospora filicis NBRC 111898.</title>
        <authorList>
            <person name="Ichikawa N."/>
            <person name="Sato H."/>
            <person name="Tonouchi N."/>
        </authorList>
    </citation>
    <scope>NUCLEOTIDE SEQUENCE</scope>
    <source>
        <strain evidence="6">NBRC 111898</strain>
    </source>
</reference>
<keyword evidence="3" id="KW-0732">Signal</keyword>
<evidence type="ECO:0000313" key="6">
    <source>
        <dbReference type="EMBL" id="GLZ77812.1"/>
    </source>
</evidence>
<dbReference type="PIRSF" id="PIRSF000103">
    <property type="entry name" value="HIBADH"/>
    <property type="match status" value="1"/>
</dbReference>
<dbReference type="InterPro" id="IPR006115">
    <property type="entry name" value="6PGDH_NADP-bd"/>
</dbReference>
<dbReference type="InterPro" id="IPR013328">
    <property type="entry name" value="6PGD_dom2"/>
</dbReference>
<dbReference type="InterPro" id="IPR015815">
    <property type="entry name" value="HIBADH-related"/>
</dbReference>
<dbReference type="PANTHER" id="PTHR43580:SF2">
    <property type="entry name" value="CYTOKINE-LIKE NUCLEAR FACTOR N-PAC"/>
    <property type="match status" value="1"/>
</dbReference>
<gene>
    <name evidence="6" type="primary">mmsB</name>
    <name evidence="6" type="ORF">Afil01_26190</name>
</gene>
<dbReference type="Pfam" id="PF21761">
    <property type="entry name" value="RedAm-like_C"/>
    <property type="match status" value="1"/>
</dbReference>
<dbReference type="RefSeq" id="WP_285662993.1">
    <property type="nucleotide sequence ID" value="NZ_BSTX01000002.1"/>
</dbReference>
<evidence type="ECO:0000256" key="3">
    <source>
        <dbReference type="SAM" id="SignalP"/>
    </source>
</evidence>
<feature type="domain" description="6-phosphogluconate dehydrogenase NADP-binding" evidence="4">
    <location>
        <begin position="9"/>
        <end position="157"/>
    </location>
</feature>
<dbReference type="EMBL" id="BSTX01000002">
    <property type="protein sequence ID" value="GLZ77812.1"/>
    <property type="molecule type" value="Genomic_DNA"/>
</dbReference>
<comment type="caution">
    <text evidence="6">The sequence shown here is derived from an EMBL/GenBank/DDBJ whole genome shotgun (WGS) entry which is preliminary data.</text>
</comment>
<evidence type="ECO:0000259" key="5">
    <source>
        <dbReference type="Pfam" id="PF21761"/>
    </source>
</evidence>
<keyword evidence="2" id="KW-0560">Oxidoreductase</keyword>
<keyword evidence="7" id="KW-1185">Reference proteome</keyword>
<dbReference type="Pfam" id="PF03446">
    <property type="entry name" value="NAD_binding_2"/>
    <property type="match status" value="1"/>
</dbReference>
<evidence type="ECO:0000256" key="1">
    <source>
        <dbReference type="ARBA" id="ARBA00009080"/>
    </source>
</evidence>
<evidence type="ECO:0000256" key="2">
    <source>
        <dbReference type="ARBA" id="ARBA00023002"/>
    </source>
</evidence>
<feature type="chain" id="PRO_5040912258" evidence="3">
    <location>
        <begin position="23"/>
        <end position="289"/>
    </location>
</feature>
<dbReference type="PANTHER" id="PTHR43580">
    <property type="entry name" value="OXIDOREDUCTASE GLYR1-RELATED"/>
    <property type="match status" value="1"/>
</dbReference>
<proteinExistence type="inferred from homology"/>
<comment type="similarity">
    <text evidence="1">Belongs to the HIBADH-related family.</text>
</comment>
<dbReference type="GO" id="GO:0016491">
    <property type="term" value="F:oxidoreductase activity"/>
    <property type="evidence" value="ECO:0007669"/>
    <property type="project" value="UniProtKB-KW"/>
</dbReference>
<dbReference type="AlphaFoldDB" id="A0A9W6W369"/>
<feature type="signal peptide" evidence="3">
    <location>
        <begin position="1"/>
        <end position="22"/>
    </location>
</feature>
<dbReference type="InterPro" id="IPR051265">
    <property type="entry name" value="HIBADH-related_NP60_sf"/>
</dbReference>
<dbReference type="SUPFAM" id="SSF51735">
    <property type="entry name" value="NAD(P)-binding Rossmann-fold domains"/>
    <property type="match status" value="1"/>
</dbReference>
<dbReference type="InterPro" id="IPR036291">
    <property type="entry name" value="NAD(P)-bd_dom_sf"/>
</dbReference>
<dbReference type="Gene3D" id="1.10.1040.10">
    <property type="entry name" value="N-(1-d-carboxylethyl)-l-norvaline Dehydrogenase, domain 2"/>
    <property type="match status" value="1"/>
</dbReference>
<organism evidence="6 7">
    <name type="scientific">Actinorhabdospora filicis</name>
    <dbReference type="NCBI Taxonomy" id="1785913"/>
    <lineage>
        <taxon>Bacteria</taxon>
        <taxon>Bacillati</taxon>
        <taxon>Actinomycetota</taxon>
        <taxon>Actinomycetes</taxon>
        <taxon>Micromonosporales</taxon>
        <taxon>Micromonosporaceae</taxon>
        <taxon>Actinorhabdospora</taxon>
    </lineage>
</organism>
<sequence length="289" mass="28895">MSTPTTTPVTVLGLGRMGAALAAALVRAGHPTTVWNRTPGKAAALAADGATVASTAARAVAASPLVIVCLSDYDAVRAALAGADVDGRVLVNLSSGTSEGAREAAVWAGELGAVYLDGAILTVPAAIGDPSAQILFSGPAEAYAAHEAVFGALGTPVHLGADHGLASVHDVALLGLMWSMLNGFLHGAALARAAGVPAADFAAIAERGVGTVASWFAGYAGQVDERSYPDDDASLNTHLAAMDHLVHETGALGLDAGIPRHIKDLADRAVAAGHGGEGYAVLAELLFRS</sequence>
<dbReference type="InterPro" id="IPR048666">
    <property type="entry name" value="RedAm-like_C"/>
</dbReference>
<name>A0A9W6W369_9ACTN</name>
<protein>
    <submittedName>
        <fullName evidence="6">3-hydroxyisobutyrate dehydrogenase</fullName>
    </submittedName>
</protein>
<dbReference type="Gene3D" id="3.40.50.720">
    <property type="entry name" value="NAD(P)-binding Rossmann-like Domain"/>
    <property type="match status" value="1"/>
</dbReference>
<evidence type="ECO:0000313" key="7">
    <source>
        <dbReference type="Proteomes" id="UP001165079"/>
    </source>
</evidence>
<accession>A0A9W6W369</accession>
<evidence type="ECO:0000259" key="4">
    <source>
        <dbReference type="Pfam" id="PF03446"/>
    </source>
</evidence>